<dbReference type="PANTHER" id="PTHR43072:SF23">
    <property type="entry name" value="UPF0039 PROTEIN C11D3.02C"/>
    <property type="match status" value="1"/>
</dbReference>
<keyword evidence="1 4" id="KW-0808">Transferase</keyword>
<dbReference type="Gene3D" id="3.40.630.30">
    <property type="match status" value="1"/>
</dbReference>
<dbReference type="EC" id="2.3.1.183" evidence="4"/>
<gene>
    <name evidence="4" type="ORF">FHW12_001162</name>
</gene>
<dbReference type="InterPro" id="IPR000182">
    <property type="entry name" value="GNAT_dom"/>
</dbReference>
<sequence length="173" mass="18650">MRSGGRSDPVAALIRAATHADAAAVGAIYDHYVRETVVTFEETEVGANAMATRVADVQSRGLPWLVVECDGHLAGYAYAGPWKARSAYRHTVESTIYLAPGHTGRGLGLPLYRALLDALRACGTHAVIGGISLPNAASIALHEKVGFRPIGRLVEVGRKFDRWIDVGYWQLLL</sequence>
<accession>A0A839F445</accession>
<evidence type="ECO:0000259" key="3">
    <source>
        <dbReference type="PROSITE" id="PS51186"/>
    </source>
</evidence>
<evidence type="ECO:0000313" key="5">
    <source>
        <dbReference type="Proteomes" id="UP000550401"/>
    </source>
</evidence>
<comment type="caution">
    <text evidence="4">The sequence shown here is derived from an EMBL/GenBank/DDBJ whole genome shotgun (WGS) entry which is preliminary data.</text>
</comment>
<feature type="domain" description="N-acetyltransferase" evidence="3">
    <location>
        <begin position="12"/>
        <end position="173"/>
    </location>
</feature>
<dbReference type="SUPFAM" id="SSF55729">
    <property type="entry name" value="Acyl-CoA N-acyltransferases (Nat)"/>
    <property type="match status" value="1"/>
</dbReference>
<dbReference type="Proteomes" id="UP000550401">
    <property type="component" value="Unassembled WGS sequence"/>
</dbReference>
<dbReference type="PANTHER" id="PTHR43072">
    <property type="entry name" value="N-ACETYLTRANSFERASE"/>
    <property type="match status" value="1"/>
</dbReference>
<dbReference type="EMBL" id="JACGXL010000001">
    <property type="protein sequence ID" value="MBA8886971.1"/>
    <property type="molecule type" value="Genomic_DNA"/>
</dbReference>
<organism evidence="4 5">
    <name type="scientific">Dokdonella fugitiva</name>
    <dbReference type="NCBI Taxonomy" id="328517"/>
    <lineage>
        <taxon>Bacteria</taxon>
        <taxon>Pseudomonadati</taxon>
        <taxon>Pseudomonadota</taxon>
        <taxon>Gammaproteobacteria</taxon>
        <taxon>Lysobacterales</taxon>
        <taxon>Rhodanobacteraceae</taxon>
        <taxon>Dokdonella</taxon>
    </lineage>
</organism>
<reference evidence="4 5" key="1">
    <citation type="submission" date="2020-07" db="EMBL/GenBank/DDBJ databases">
        <title>Genomic Encyclopedia of Type Strains, Phase IV (KMG-V): Genome sequencing to study the core and pangenomes of soil and plant-associated prokaryotes.</title>
        <authorList>
            <person name="Whitman W."/>
        </authorList>
    </citation>
    <scope>NUCLEOTIDE SEQUENCE [LARGE SCALE GENOMIC DNA]</scope>
    <source>
        <strain evidence="4 5">RH2WT43</strain>
    </source>
</reference>
<name>A0A839F445_9GAMM</name>
<dbReference type="AlphaFoldDB" id="A0A839F445"/>
<protein>
    <submittedName>
        <fullName evidence="4">Phosphinothricin acetyltransferase</fullName>
        <ecNumber evidence="4">2.3.1.183</ecNumber>
    </submittedName>
</protein>
<proteinExistence type="predicted"/>
<dbReference type="Pfam" id="PF13420">
    <property type="entry name" value="Acetyltransf_4"/>
    <property type="match status" value="1"/>
</dbReference>
<evidence type="ECO:0000256" key="2">
    <source>
        <dbReference type="ARBA" id="ARBA00023315"/>
    </source>
</evidence>
<keyword evidence="2 4" id="KW-0012">Acyltransferase</keyword>
<dbReference type="RefSeq" id="WP_182530000.1">
    <property type="nucleotide sequence ID" value="NZ_JACGXL010000001.1"/>
</dbReference>
<dbReference type="PROSITE" id="PS51186">
    <property type="entry name" value="GNAT"/>
    <property type="match status" value="1"/>
</dbReference>
<dbReference type="InterPro" id="IPR016181">
    <property type="entry name" value="Acyl_CoA_acyltransferase"/>
</dbReference>
<evidence type="ECO:0000313" key="4">
    <source>
        <dbReference type="EMBL" id="MBA8886971.1"/>
    </source>
</evidence>
<dbReference type="GO" id="GO:0102971">
    <property type="term" value="F:phosphinothricin N-acetyltransferase activity"/>
    <property type="evidence" value="ECO:0007669"/>
    <property type="project" value="UniProtKB-EC"/>
</dbReference>
<evidence type="ECO:0000256" key="1">
    <source>
        <dbReference type="ARBA" id="ARBA00022679"/>
    </source>
</evidence>
<keyword evidence="5" id="KW-1185">Reference proteome</keyword>